<evidence type="ECO:0000256" key="3">
    <source>
        <dbReference type="ARBA" id="ARBA00022801"/>
    </source>
</evidence>
<keyword evidence="6" id="KW-1185">Reference proteome</keyword>
<dbReference type="SUPFAM" id="SSF53474">
    <property type="entry name" value="alpha/beta-Hydrolases"/>
    <property type="match status" value="1"/>
</dbReference>
<organism evidence="5 6">
    <name type="scientific">Dyadobacter psychrophilus</name>
    <dbReference type="NCBI Taxonomy" id="651661"/>
    <lineage>
        <taxon>Bacteria</taxon>
        <taxon>Pseudomonadati</taxon>
        <taxon>Bacteroidota</taxon>
        <taxon>Cytophagia</taxon>
        <taxon>Cytophagales</taxon>
        <taxon>Spirosomataceae</taxon>
        <taxon>Dyadobacter</taxon>
    </lineage>
</organism>
<dbReference type="EMBL" id="FUZA01000004">
    <property type="protein sequence ID" value="SKC00102.1"/>
    <property type="molecule type" value="Genomic_DNA"/>
</dbReference>
<name>A0A1T5FVD8_9BACT</name>
<dbReference type="GO" id="GO:0052689">
    <property type="term" value="F:carboxylic ester hydrolase activity"/>
    <property type="evidence" value="ECO:0007669"/>
    <property type="project" value="UniProtKB-KW"/>
</dbReference>
<feature type="domain" description="4-O-methyl-glucuronoyl methylesterase-like" evidence="4">
    <location>
        <begin position="115"/>
        <end position="357"/>
    </location>
</feature>
<dbReference type="Gene3D" id="3.40.50.1820">
    <property type="entry name" value="alpha/beta hydrolase"/>
    <property type="match status" value="1"/>
</dbReference>
<evidence type="ECO:0000313" key="6">
    <source>
        <dbReference type="Proteomes" id="UP000190897"/>
    </source>
</evidence>
<dbReference type="Pfam" id="PF22244">
    <property type="entry name" value="GCE_fung"/>
    <property type="match status" value="1"/>
</dbReference>
<dbReference type="InterPro" id="IPR029058">
    <property type="entry name" value="AB_hydrolase_fold"/>
</dbReference>
<dbReference type="Proteomes" id="UP000190897">
    <property type="component" value="Unassembled WGS sequence"/>
</dbReference>
<dbReference type="STRING" id="651661.SAMN05660293_03476"/>
<evidence type="ECO:0000256" key="1">
    <source>
        <dbReference type="ARBA" id="ARBA00022487"/>
    </source>
</evidence>
<dbReference type="PANTHER" id="PTHR47381">
    <property type="entry name" value="ALPHA/BETA-HYDROLASES SUPERFAMILY PROTEIN"/>
    <property type="match status" value="1"/>
</dbReference>
<keyword evidence="3" id="KW-0378">Hydrolase</keyword>
<reference evidence="6" key="1">
    <citation type="submission" date="2017-02" db="EMBL/GenBank/DDBJ databases">
        <authorList>
            <person name="Varghese N."/>
            <person name="Submissions S."/>
        </authorList>
    </citation>
    <scope>NUCLEOTIDE SEQUENCE [LARGE SCALE GENOMIC DNA]</scope>
    <source>
        <strain evidence="6">DSM 22270</strain>
    </source>
</reference>
<keyword evidence="2" id="KW-0732">Signal</keyword>
<evidence type="ECO:0000313" key="5">
    <source>
        <dbReference type="EMBL" id="SKC00102.1"/>
    </source>
</evidence>
<dbReference type="PANTHER" id="PTHR47381:SF3">
    <property type="entry name" value="ALPHA_BETA-HYDROLASES SUPERFAMILY PROTEIN"/>
    <property type="match status" value="1"/>
</dbReference>
<sequence>MWITSVFDVILFFIPMNSLLTALLLLICLTTSVAQNYDEAKVPAYVLPPLLKTTAGQEVKSKKMWEDVRRPEILRLFEDNIYGQMPKDYDSIRYTLKNGDRAAMNGKATLKEVAVQVYRNRKSVQINVVMFVPNHAKKPAPVFVLINNRGRENTDPTRKVKSGFWPAEMVIDSGYAVAAFHVSDLAPDNKDTFINGVLQLYPEQLEADNGMKAIGAWAWGASRVMDYFENDKDIDPKNVIVVGHSRGGKASLWAAAQDQRFAVCVTNCSGNTGAALARRQFGERITRINTTFPHWFNNNYKKFNANENQLPVDQHMLIALIAPRPLYATNASKDLWADPTGTFLALKKAEEVYALYGMRSKLPANPPAINAPVPYAPLAYHNREGEHDLTAYDWGNFIRLVRSRR</sequence>
<keyword evidence="1" id="KW-0719">Serine esterase</keyword>
<proteinExistence type="predicted"/>
<evidence type="ECO:0000259" key="4">
    <source>
        <dbReference type="Pfam" id="PF22244"/>
    </source>
</evidence>
<dbReference type="InterPro" id="IPR054579">
    <property type="entry name" value="GCE-like_dom"/>
</dbReference>
<accession>A0A1T5FVD8</accession>
<dbReference type="AlphaFoldDB" id="A0A1T5FVD8"/>
<gene>
    <name evidence="5" type="ORF">SAMN05660293_03476</name>
</gene>
<evidence type="ECO:0000256" key="2">
    <source>
        <dbReference type="ARBA" id="ARBA00022729"/>
    </source>
</evidence>
<protein>
    <recommendedName>
        <fullName evidence="4">4-O-methyl-glucuronoyl methylesterase-like domain-containing protein</fullName>
    </recommendedName>
</protein>